<dbReference type="Pfam" id="PF01594">
    <property type="entry name" value="AI-2E_transport"/>
    <property type="match status" value="1"/>
</dbReference>
<dbReference type="InterPro" id="IPR002549">
    <property type="entry name" value="AI-2E-like"/>
</dbReference>
<evidence type="ECO:0000313" key="9">
    <source>
        <dbReference type="Proteomes" id="UP000609651"/>
    </source>
</evidence>
<feature type="transmembrane region" description="Helical" evidence="7">
    <location>
        <begin position="323"/>
        <end position="350"/>
    </location>
</feature>
<keyword evidence="5 7" id="KW-0472">Membrane</keyword>
<sequence length="472" mass="49702">MTNTPSNAAREESLDLASIPPLESIPPQLGSPGGSLPAPTVDAGWNTRTKALEVLAILALAYTLFFARAVLLPFTLAVVLALLFRPVVRYLRKRWRVPEYAGAAGALVGTIAMLIVALSLLALPAEDFVRGLPEKLDAASVKLNQEKLFKSFVSMQKKLNGAGDLGVSTETPAPPRREGEDDEEPEGDDPDYAALGAAGPGAAAEVRQAGGVEVEEEDEPATMVVEERPPSLLNRVFSSAPEALGGFALAFVFLYFLLAEGDAILNNTIALLPTMAEKREAVGLTRAAEKGVSRYLMLVSAINAALGVCIGIAMWLVGLPNPVLWGVMAGMLNFIPYVGAFIGAGVVFLVAYLEPDFGLLDAAMAPLCYMCINLLEGNFLTPAVLGKSISLNPLMVLLSLAFWGWIWGPTGAVLAVPLLSMTKIVCDDVESLRPLALLLGPRIEKDDSASDSPDAESEKPAATAAPAVAPAA</sequence>
<dbReference type="PANTHER" id="PTHR21716">
    <property type="entry name" value="TRANSMEMBRANE PROTEIN"/>
    <property type="match status" value="1"/>
</dbReference>
<keyword evidence="9" id="KW-1185">Reference proteome</keyword>
<evidence type="ECO:0000256" key="4">
    <source>
        <dbReference type="ARBA" id="ARBA00022989"/>
    </source>
</evidence>
<dbReference type="Proteomes" id="UP000609651">
    <property type="component" value="Unassembled WGS sequence"/>
</dbReference>
<dbReference type="EMBL" id="WTPX01000124">
    <property type="protein sequence ID" value="NNJ27141.1"/>
    <property type="molecule type" value="Genomic_DNA"/>
</dbReference>
<feature type="compositionally biased region" description="Low complexity" evidence="6">
    <location>
        <begin position="460"/>
        <end position="472"/>
    </location>
</feature>
<feature type="transmembrane region" description="Helical" evidence="7">
    <location>
        <begin position="55"/>
        <end position="88"/>
    </location>
</feature>
<comment type="subcellular location">
    <subcellularLocation>
        <location evidence="1">Membrane</location>
        <topology evidence="1">Multi-pass membrane protein</topology>
    </subcellularLocation>
</comment>
<accession>A0ABX1VI61</accession>
<feature type="compositionally biased region" description="Acidic residues" evidence="6">
    <location>
        <begin position="180"/>
        <end position="191"/>
    </location>
</feature>
<evidence type="ECO:0000256" key="2">
    <source>
        <dbReference type="ARBA" id="ARBA00009773"/>
    </source>
</evidence>
<keyword evidence="4 7" id="KW-1133">Transmembrane helix</keyword>
<comment type="caution">
    <text evidence="8">The sequence shown here is derived from an EMBL/GenBank/DDBJ whole genome shotgun (WGS) entry which is preliminary data.</text>
</comment>
<feature type="region of interest" description="Disordered" evidence="6">
    <location>
        <begin position="444"/>
        <end position="472"/>
    </location>
</feature>
<dbReference type="PANTHER" id="PTHR21716:SF16">
    <property type="entry name" value="BLL1467 PROTEIN"/>
    <property type="match status" value="1"/>
</dbReference>
<feature type="transmembrane region" description="Helical" evidence="7">
    <location>
        <begin position="295"/>
        <end position="317"/>
    </location>
</feature>
<keyword evidence="3 7" id="KW-0812">Transmembrane</keyword>
<evidence type="ECO:0000256" key="7">
    <source>
        <dbReference type="SAM" id="Phobius"/>
    </source>
</evidence>
<reference evidence="8 9" key="1">
    <citation type="journal article" date="2020" name="Syst. Appl. Microbiol.">
        <title>Alienimonas chondri sp. nov., a novel planctomycete isolated from the biofilm of the red alga Chondrus crispus.</title>
        <authorList>
            <person name="Vitorino I."/>
            <person name="Albuquerque L."/>
            <person name="Wiegand S."/>
            <person name="Kallscheuer N."/>
            <person name="da Costa M.S."/>
            <person name="Lobo-da-Cunha A."/>
            <person name="Jogler C."/>
            <person name="Lage O.M."/>
        </authorList>
    </citation>
    <scope>NUCLEOTIDE SEQUENCE [LARGE SCALE GENOMIC DNA]</scope>
    <source>
        <strain evidence="8 9">LzC2</strain>
    </source>
</reference>
<feature type="transmembrane region" description="Helical" evidence="7">
    <location>
        <begin position="357"/>
        <end position="375"/>
    </location>
</feature>
<gene>
    <name evidence="8" type="ORF">LzC2_32410</name>
</gene>
<organism evidence="8 9">
    <name type="scientific">Alienimonas chondri</name>
    <dbReference type="NCBI Taxonomy" id="2681879"/>
    <lineage>
        <taxon>Bacteria</taxon>
        <taxon>Pseudomonadati</taxon>
        <taxon>Planctomycetota</taxon>
        <taxon>Planctomycetia</taxon>
        <taxon>Planctomycetales</taxon>
        <taxon>Planctomycetaceae</taxon>
        <taxon>Alienimonas</taxon>
    </lineage>
</organism>
<feature type="transmembrane region" description="Helical" evidence="7">
    <location>
        <begin position="395"/>
        <end position="419"/>
    </location>
</feature>
<evidence type="ECO:0000256" key="6">
    <source>
        <dbReference type="SAM" id="MobiDB-lite"/>
    </source>
</evidence>
<evidence type="ECO:0000256" key="5">
    <source>
        <dbReference type="ARBA" id="ARBA00023136"/>
    </source>
</evidence>
<dbReference type="RefSeq" id="WP_171188878.1">
    <property type="nucleotide sequence ID" value="NZ_WTPX01000124.1"/>
</dbReference>
<evidence type="ECO:0000256" key="3">
    <source>
        <dbReference type="ARBA" id="ARBA00022692"/>
    </source>
</evidence>
<feature type="region of interest" description="Disordered" evidence="6">
    <location>
        <begin position="163"/>
        <end position="196"/>
    </location>
</feature>
<comment type="similarity">
    <text evidence="2">Belongs to the autoinducer-2 exporter (AI-2E) (TC 2.A.86) family.</text>
</comment>
<feature type="transmembrane region" description="Helical" evidence="7">
    <location>
        <begin position="236"/>
        <end position="258"/>
    </location>
</feature>
<name>A0ABX1VI61_9PLAN</name>
<proteinExistence type="inferred from homology"/>
<evidence type="ECO:0000313" key="8">
    <source>
        <dbReference type="EMBL" id="NNJ27141.1"/>
    </source>
</evidence>
<evidence type="ECO:0000256" key="1">
    <source>
        <dbReference type="ARBA" id="ARBA00004141"/>
    </source>
</evidence>
<feature type="transmembrane region" description="Helical" evidence="7">
    <location>
        <begin position="100"/>
        <end position="123"/>
    </location>
</feature>
<evidence type="ECO:0008006" key="10">
    <source>
        <dbReference type="Google" id="ProtNLM"/>
    </source>
</evidence>
<protein>
    <recommendedName>
        <fullName evidence="10">AI-2E family transporter</fullName>
    </recommendedName>
</protein>